<keyword evidence="2 6" id="KW-0432">Leucine biosynthesis</keyword>
<dbReference type="EMBL" id="NCQP01000002">
    <property type="protein sequence ID" value="OWJ55173.1"/>
    <property type="molecule type" value="Genomic_DNA"/>
</dbReference>
<dbReference type="RefSeq" id="WP_055409666.1">
    <property type="nucleotide sequence ID" value="NZ_CP013011.1"/>
</dbReference>
<dbReference type="HAMAP" id="MF_01032">
    <property type="entry name" value="LeuD_type2"/>
    <property type="match status" value="1"/>
</dbReference>
<evidence type="ECO:0000256" key="1">
    <source>
        <dbReference type="ARBA" id="ARBA00009869"/>
    </source>
</evidence>
<dbReference type="InterPro" id="IPR033940">
    <property type="entry name" value="IPMI_Swivel"/>
</dbReference>
<name>A0A0P0N511_9CREN</name>
<dbReference type="EMBL" id="CP013011">
    <property type="protein sequence ID" value="ALL01580.1"/>
    <property type="molecule type" value="Genomic_DNA"/>
</dbReference>
<dbReference type="EC" id="4.2.1.33" evidence="6"/>
<feature type="domain" description="Aconitase A/isopropylmalate dehydratase small subunit swivel" evidence="7">
    <location>
        <begin position="50"/>
        <end position="104"/>
    </location>
</feature>
<keyword evidence="11" id="KW-1185">Reference proteome</keyword>
<comment type="subunit">
    <text evidence="6">Heterodimer of LeuC and LeuD.</text>
</comment>
<dbReference type="InterPro" id="IPR050075">
    <property type="entry name" value="LeuD"/>
</dbReference>
<dbReference type="Pfam" id="PF00694">
    <property type="entry name" value="Aconitase_C"/>
    <property type="match status" value="1"/>
</dbReference>
<evidence type="ECO:0000256" key="5">
    <source>
        <dbReference type="ARBA" id="ARBA00023304"/>
    </source>
</evidence>
<dbReference type="InterPro" id="IPR015928">
    <property type="entry name" value="Aconitase/3IPM_dehydase_swvl"/>
</dbReference>
<dbReference type="NCBIfam" id="TIGR02087">
    <property type="entry name" value="LEUD_arch"/>
    <property type="match status" value="1"/>
</dbReference>
<dbReference type="AlphaFoldDB" id="A0A0P0N511"/>
<evidence type="ECO:0000313" key="9">
    <source>
        <dbReference type="EMBL" id="OWJ55173.1"/>
    </source>
</evidence>
<organism evidence="8 10">
    <name type="scientific">Pyrodictium delaneyi</name>
    <dbReference type="NCBI Taxonomy" id="1273541"/>
    <lineage>
        <taxon>Archaea</taxon>
        <taxon>Thermoproteota</taxon>
        <taxon>Thermoprotei</taxon>
        <taxon>Desulfurococcales</taxon>
        <taxon>Pyrodictiaceae</taxon>
        <taxon>Pyrodictium</taxon>
    </lineage>
</organism>
<evidence type="ECO:0000313" key="11">
    <source>
        <dbReference type="Proteomes" id="UP000196694"/>
    </source>
</evidence>
<dbReference type="GO" id="GO:0003861">
    <property type="term" value="F:3-isopropylmalate dehydratase activity"/>
    <property type="evidence" value="ECO:0007669"/>
    <property type="project" value="UniProtKB-UniRule"/>
</dbReference>
<dbReference type="GeneID" id="26099876"/>
<evidence type="ECO:0000259" key="7">
    <source>
        <dbReference type="Pfam" id="PF00694"/>
    </source>
</evidence>
<keyword evidence="4 6" id="KW-0456">Lyase</keyword>
<comment type="pathway">
    <text evidence="6">Amino-acid biosynthesis; L-leucine biosynthesis; L-leucine from 3-methyl-2-oxobutanoate: step 2/4.</text>
</comment>
<dbReference type="PANTHER" id="PTHR43345">
    <property type="entry name" value="3-ISOPROPYLMALATE DEHYDRATASE SMALL SUBUNIT 2-RELATED-RELATED"/>
    <property type="match status" value="1"/>
</dbReference>
<evidence type="ECO:0000313" key="8">
    <source>
        <dbReference type="EMBL" id="ALL01580.1"/>
    </source>
</evidence>
<sequence length="170" mass="19197">MARVIRGRAWVLGDNISTDHIISGKYKFAKINKLEDMLPYVFEEVIPEFYKKVQPGDVIVAGRGFGYGSSREHAPRLLKLAGVGAVLAKSFHRIFYRNSINIGLPVIIVQRIPEVTEQGDEIEVDLEVGVVRNVTKGVEERFQPPPQQLLEILEAGGIVEYIKKMNRLPW</sequence>
<evidence type="ECO:0000256" key="6">
    <source>
        <dbReference type="HAMAP-Rule" id="MF_01032"/>
    </source>
</evidence>
<evidence type="ECO:0000256" key="4">
    <source>
        <dbReference type="ARBA" id="ARBA00023239"/>
    </source>
</evidence>
<dbReference type="PATRIC" id="fig|1273541.4.peg.1639"/>
<dbReference type="Proteomes" id="UP000058613">
    <property type="component" value="Chromosome"/>
</dbReference>
<protein>
    <recommendedName>
        <fullName evidence="6">3-isopropylmalate dehydratase small subunit</fullName>
        <ecNumber evidence="6">4.2.1.33</ecNumber>
    </recommendedName>
    <alternativeName>
        <fullName evidence="6">Alpha-IPM isomerase</fullName>
        <shortName evidence="6">IPMI</shortName>
    </alternativeName>
    <alternativeName>
        <fullName evidence="6">Isopropylmalate isomerase</fullName>
    </alternativeName>
</protein>
<dbReference type="Proteomes" id="UP000196694">
    <property type="component" value="Unassembled WGS sequence"/>
</dbReference>
<dbReference type="OrthoDB" id="6505at2157"/>
<comment type="function">
    <text evidence="6">Catalyzes the isomerization between 2-isopropylmalate and 3-isopropylmalate, via the formation of 2-isopropylmaleate.</text>
</comment>
<reference evidence="9 11" key="2">
    <citation type="submission" date="2017-05" db="EMBL/GenBank/DDBJ databases">
        <title>The draft genome of the hyperthermophilic archaeon 'Pyrodictium delaneyi strain Hulk', an iron and nitrate reducer, reveals the capacity for sulfate reduction.</title>
        <authorList>
            <person name="Demey L.M."/>
            <person name="Miller C."/>
            <person name="Manzella M."/>
            <person name="Reguera G."/>
            <person name="Kashefi K."/>
        </authorList>
    </citation>
    <scope>NUCLEOTIDE SEQUENCE [LARGE SCALE GENOMIC DNA]</scope>
    <source>
        <strain evidence="9 11">Hulk</strain>
    </source>
</reference>
<dbReference type="Gene3D" id="3.20.19.10">
    <property type="entry name" value="Aconitase, domain 4"/>
    <property type="match status" value="1"/>
</dbReference>
<dbReference type="KEGG" id="pdl:Pyrde_1537"/>
<evidence type="ECO:0000313" key="10">
    <source>
        <dbReference type="Proteomes" id="UP000058613"/>
    </source>
</evidence>
<evidence type="ECO:0000256" key="2">
    <source>
        <dbReference type="ARBA" id="ARBA00022430"/>
    </source>
</evidence>
<reference evidence="8 10" key="1">
    <citation type="submission" date="2015-10" db="EMBL/GenBank/DDBJ databases">
        <title>Complete genome sequence of hyperthermophilic archaeon Pyrodictium delaneyi Su06.</title>
        <authorList>
            <person name="Jung J.-H."/>
            <person name="Lin J."/>
            <person name="Holden J.F."/>
            <person name="Park C.-S."/>
        </authorList>
    </citation>
    <scope>NUCLEOTIDE SEQUENCE [LARGE SCALE GENOMIC DNA]</scope>
    <source>
        <strain evidence="8 10">Su06</strain>
    </source>
</reference>
<dbReference type="UniPathway" id="UPA00048">
    <property type="reaction ID" value="UER00071"/>
</dbReference>
<gene>
    <name evidence="6" type="primary">leuD</name>
    <name evidence="9" type="ORF">Pdsh_05750</name>
    <name evidence="8" type="ORF">Pyrde_1537</name>
</gene>
<dbReference type="GO" id="GO:0009098">
    <property type="term" value="P:L-leucine biosynthetic process"/>
    <property type="evidence" value="ECO:0007669"/>
    <property type="project" value="UniProtKB-UniRule"/>
</dbReference>
<dbReference type="PANTHER" id="PTHR43345:SF2">
    <property type="entry name" value="3-ISOPROPYLMALATE DEHYDRATASE SMALL SUBUNIT 1"/>
    <property type="match status" value="1"/>
</dbReference>
<dbReference type="SUPFAM" id="SSF52016">
    <property type="entry name" value="LeuD/IlvD-like"/>
    <property type="match status" value="1"/>
</dbReference>
<evidence type="ECO:0000256" key="3">
    <source>
        <dbReference type="ARBA" id="ARBA00022605"/>
    </source>
</evidence>
<comment type="catalytic activity">
    <reaction evidence="6">
        <text>(2R,3S)-3-isopropylmalate = (2S)-2-isopropylmalate</text>
        <dbReference type="Rhea" id="RHEA:32287"/>
        <dbReference type="ChEBI" id="CHEBI:1178"/>
        <dbReference type="ChEBI" id="CHEBI:35121"/>
        <dbReference type="EC" id="4.2.1.33"/>
    </reaction>
</comment>
<keyword evidence="5 6" id="KW-0100">Branched-chain amino acid biosynthesis</keyword>
<dbReference type="InterPro" id="IPR011827">
    <property type="entry name" value="LeuD_type2/HacB/DmdB"/>
</dbReference>
<comment type="similarity">
    <text evidence="1 6">Belongs to the LeuD family. LeuD type 2 subfamily.</text>
</comment>
<dbReference type="CDD" id="cd01577">
    <property type="entry name" value="IPMI_Swivel"/>
    <property type="match status" value="1"/>
</dbReference>
<keyword evidence="3 6" id="KW-0028">Amino-acid biosynthesis</keyword>
<accession>A0A0P0N511</accession>
<dbReference type="InterPro" id="IPR000573">
    <property type="entry name" value="AconitaseA/IPMdHydase_ssu_swvl"/>
</dbReference>
<dbReference type="STRING" id="1273541.Pyrde_1537"/>
<proteinExistence type="inferred from homology"/>